<evidence type="ECO:0000256" key="2">
    <source>
        <dbReference type="ARBA" id="ARBA00006669"/>
    </source>
</evidence>
<evidence type="ECO:0000256" key="6">
    <source>
        <dbReference type="ARBA" id="ARBA00022989"/>
    </source>
</evidence>
<accession>A0AAJ1X0W1</accession>
<feature type="transmembrane region" description="Helical" evidence="9">
    <location>
        <begin position="112"/>
        <end position="136"/>
    </location>
</feature>
<evidence type="ECO:0000256" key="7">
    <source>
        <dbReference type="ARBA" id="ARBA00023136"/>
    </source>
</evidence>
<evidence type="ECO:0000256" key="8">
    <source>
        <dbReference type="SAM" id="MobiDB-lite"/>
    </source>
</evidence>
<evidence type="ECO:0000256" key="5">
    <source>
        <dbReference type="ARBA" id="ARBA00022692"/>
    </source>
</evidence>
<dbReference type="Proteomes" id="UP001239215">
    <property type="component" value="Unassembled WGS sequence"/>
</dbReference>
<keyword evidence="3" id="KW-0813">Transport</keyword>
<keyword evidence="6 9" id="KW-1133">Transmembrane helix</keyword>
<dbReference type="GO" id="GO:0034257">
    <property type="term" value="F:nicotinamide riboside transmembrane transporter activity"/>
    <property type="evidence" value="ECO:0007669"/>
    <property type="project" value="InterPro"/>
</dbReference>
<evidence type="ECO:0000256" key="9">
    <source>
        <dbReference type="SAM" id="Phobius"/>
    </source>
</evidence>
<feature type="transmembrane region" description="Helical" evidence="9">
    <location>
        <begin position="41"/>
        <end position="61"/>
    </location>
</feature>
<evidence type="ECO:0000313" key="11">
    <source>
        <dbReference type="Proteomes" id="UP001239215"/>
    </source>
</evidence>
<reference evidence="10" key="1">
    <citation type="submission" date="2023-07" db="EMBL/GenBank/DDBJ databases">
        <title>Functional and genomic diversity of the sorghum phyllosphere microbiome.</title>
        <authorList>
            <person name="Shade A."/>
        </authorList>
    </citation>
    <scope>NUCLEOTIDE SEQUENCE</scope>
    <source>
        <strain evidence="10">SORGH_AS_1067</strain>
    </source>
</reference>
<gene>
    <name evidence="10" type="ORF">QE405_001555</name>
</gene>
<feature type="transmembrane region" description="Helical" evidence="9">
    <location>
        <begin position="195"/>
        <end position="212"/>
    </location>
</feature>
<dbReference type="InterPro" id="IPR006419">
    <property type="entry name" value="NMN_transpt_PnuC"/>
</dbReference>
<dbReference type="GO" id="GO:0005886">
    <property type="term" value="C:plasma membrane"/>
    <property type="evidence" value="ECO:0007669"/>
    <property type="project" value="UniProtKB-SubCell"/>
</dbReference>
<dbReference type="AlphaFoldDB" id="A0AAJ1X0W1"/>
<dbReference type="NCBIfam" id="TIGR01528">
    <property type="entry name" value="NMN_trans_PnuC"/>
    <property type="match status" value="1"/>
</dbReference>
<evidence type="ECO:0000256" key="3">
    <source>
        <dbReference type="ARBA" id="ARBA00022448"/>
    </source>
</evidence>
<keyword evidence="7 9" id="KW-0472">Membrane</keyword>
<name>A0AAJ1X0W1_9ACTN</name>
<dbReference type="RefSeq" id="WP_307199640.1">
    <property type="nucleotide sequence ID" value="NZ_JAUTAN010000001.1"/>
</dbReference>
<keyword evidence="5 9" id="KW-0812">Transmembrane</keyword>
<dbReference type="EMBL" id="JAUTAN010000001">
    <property type="protein sequence ID" value="MDQ1104271.1"/>
    <property type="molecule type" value="Genomic_DNA"/>
</dbReference>
<evidence type="ECO:0000313" key="10">
    <source>
        <dbReference type="EMBL" id="MDQ1104271.1"/>
    </source>
</evidence>
<sequence length="245" mass="26375">MSPLEWLLHGHVAVGSGYLSVPEVVGNLFGLASALLGMRRVVWAWPVGLVGNVLLFGVFAWGELSNVVADPLWGQAGRQVFFAAVGVYGWWRWRAARRAGGAPDGGAVVPRWAGVAGWVQLVLLGVVGYAAAYVVLQRLGSWGPATEAWILAGSMLATYGMARGWVEFWLVWLAVDVVGVTTLLEAGYYPTAVMYLVYAGFVVLGFVTWLRAERRLRPLEQSLGHPPIHPATPDPTGTAPEPAAR</sequence>
<comment type="subcellular location">
    <subcellularLocation>
        <location evidence="1">Cell membrane</location>
        <topology evidence="1">Multi-pass membrane protein</topology>
    </subcellularLocation>
</comment>
<evidence type="ECO:0000256" key="1">
    <source>
        <dbReference type="ARBA" id="ARBA00004651"/>
    </source>
</evidence>
<protein>
    <submittedName>
        <fullName evidence="10">Nicotinamide mononucleotide transporter</fullName>
    </submittedName>
</protein>
<dbReference type="Pfam" id="PF04973">
    <property type="entry name" value="NMN_transporter"/>
    <property type="match status" value="1"/>
</dbReference>
<keyword evidence="4" id="KW-1003">Cell membrane</keyword>
<evidence type="ECO:0000256" key="4">
    <source>
        <dbReference type="ARBA" id="ARBA00022475"/>
    </source>
</evidence>
<proteinExistence type="inferred from homology"/>
<dbReference type="PANTHER" id="PTHR36122">
    <property type="entry name" value="NICOTINAMIDE RIBOSIDE TRANSPORTER PNUC"/>
    <property type="match status" value="1"/>
</dbReference>
<feature type="region of interest" description="Disordered" evidence="8">
    <location>
        <begin position="221"/>
        <end position="245"/>
    </location>
</feature>
<comment type="similarity">
    <text evidence="2">Belongs to the nicotinamide ribonucleoside (NR) uptake permease (TC 4.B.1) family.</text>
</comment>
<feature type="transmembrane region" description="Helical" evidence="9">
    <location>
        <begin position="142"/>
        <end position="162"/>
    </location>
</feature>
<dbReference type="PANTHER" id="PTHR36122:SF2">
    <property type="entry name" value="NICOTINAMIDE RIBOSIDE TRANSPORTER PNUC"/>
    <property type="match status" value="1"/>
</dbReference>
<comment type="caution">
    <text evidence="10">The sequence shown here is derived from an EMBL/GenBank/DDBJ whole genome shotgun (WGS) entry which is preliminary data.</text>
</comment>
<organism evidence="10 11">
    <name type="scientific">Nocardioides zeae</name>
    <dbReference type="NCBI Taxonomy" id="1457234"/>
    <lineage>
        <taxon>Bacteria</taxon>
        <taxon>Bacillati</taxon>
        <taxon>Actinomycetota</taxon>
        <taxon>Actinomycetes</taxon>
        <taxon>Propionibacteriales</taxon>
        <taxon>Nocardioidaceae</taxon>
        <taxon>Nocardioides</taxon>
    </lineage>
</organism>
<feature type="transmembrane region" description="Helical" evidence="9">
    <location>
        <begin position="6"/>
        <end position="29"/>
    </location>
</feature>